<dbReference type="PANTHER" id="PTHR33284">
    <property type="entry name" value="RIBOSOMAL PROTEIN L25/GLN-TRNA SYNTHETASE, ANTI-CODON-BINDING DOMAIN-CONTAINING PROTEIN"/>
    <property type="match status" value="1"/>
</dbReference>
<dbReference type="GO" id="GO:0008097">
    <property type="term" value="F:5S rRNA binding"/>
    <property type="evidence" value="ECO:0007669"/>
    <property type="project" value="InterPro"/>
</dbReference>
<accession>A0A1S8NGU2</accession>
<dbReference type="InterPro" id="IPR011035">
    <property type="entry name" value="Ribosomal_bL25/Gln-tRNA_synth"/>
</dbReference>
<feature type="domain" description="Large ribosomal subunit protein bL25 L25" evidence="6">
    <location>
        <begin position="4"/>
        <end position="90"/>
    </location>
</feature>
<dbReference type="Pfam" id="PF01386">
    <property type="entry name" value="Ribosomal_L25p"/>
    <property type="match status" value="1"/>
</dbReference>
<evidence type="ECO:0000256" key="1">
    <source>
        <dbReference type="ARBA" id="ARBA00022730"/>
    </source>
</evidence>
<proteinExistence type="inferred from homology"/>
<dbReference type="Proteomes" id="UP000191154">
    <property type="component" value="Unassembled WGS sequence"/>
</dbReference>
<dbReference type="Gene3D" id="2.170.120.20">
    <property type="entry name" value="Ribosomal protein L25, beta domain"/>
    <property type="match status" value="1"/>
</dbReference>
<comment type="caution">
    <text evidence="8">The sequence shown here is derived from an EMBL/GenBank/DDBJ whole genome shotgun (WGS) entry which is preliminary data.</text>
</comment>
<evidence type="ECO:0000259" key="7">
    <source>
        <dbReference type="Pfam" id="PF14693"/>
    </source>
</evidence>
<dbReference type="CDD" id="cd00495">
    <property type="entry name" value="Ribosomal_L25_TL5_CTC"/>
    <property type="match status" value="1"/>
</dbReference>
<reference evidence="8 9" key="1">
    <citation type="submission" date="2016-05" db="EMBL/GenBank/DDBJ databases">
        <title>Microbial solvent formation.</title>
        <authorList>
            <person name="Poehlein A."/>
            <person name="Montoya Solano J.D."/>
            <person name="Flitsch S."/>
            <person name="Krabben P."/>
            <person name="Duerre P."/>
            <person name="Daniel R."/>
        </authorList>
    </citation>
    <scope>NUCLEOTIDE SEQUENCE [LARGE SCALE GENOMIC DNA]</scope>
    <source>
        <strain evidence="8 9">L1-8</strain>
    </source>
</reference>
<dbReference type="InterPro" id="IPR020930">
    <property type="entry name" value="Ribosomal_uL5_bac-type"/>
</dbReference>
<dbReference type="GeneID" id="55473743"/>
<evidence type="ECO:0000313" key="8">
    <source>
        <dbReference type="EMBL" id="OOM13510.1"/>
    </source>
</evidence>
<keyword evidence="2 5" id="KW-0694">RNA-binding</keyword>
<gene>
    <name evidence="8" type="primary">ctc_2</name>
    <name evidence="5" type="synonym">ctc</name>
    <name evidence="5" type="synonym">rplY</name>
    <name evidence="8" type="ORF">CLOSAC_15960</name>
</gene>
<evidence type="ECO:0000256" key="2">
    <source>
        <dbReference type="ARBA" id="ARBA00022884"/>
    </source>
</evidence>
<dbReference type="Pfam" id="PF14693">
    <property type="entry name" value="Ribosomal_TL5_C"/>
    <property type="match status" value="1"/>
</dbReference>
<evidence type="ECO:0000313" key="9">
    <source>
        <dbReference type="Proteomes" id="UP000191154"/>
    </source>
</evidence>
<dbReference type="GO" id="GO:0003735">
    <property type="term" value="F:structural constituent of ribosome"/>
    <property type="evidence" value="ECO:0007669"/>
    <property type="project" value="InterPro"/>
</dbReference>
<sequence>MEQLTLNKRINNAAHSARRKRREGKIPGVVYGKKLGSLMFEIGAMELDKELSITGEHGVVNFDLNGYNGTAIIKDIQKDPVTHKVMHIDLEEINRNGNIEAEVPIKFEGKEFLSTKGIVLQAQKNSVKVSCKPEDLPKSIEVDVSKAKIGSVYKLSDLEVGSEISIVDDLKTVFASVSIQQFEPGEDEEESQS</sequence>
<name>A0A1S8NGU2_CLOSA</name>
<keyword evidence="4 5" id="KW-0687">Ribonucleoprotein</keyword>
<dbReference type="EMBL" id="LZYZ01000003">
    <property type="protein sequence ID" value="OOM13510.1"/>
    <property type="molecule type" value="Genomic_DNA"/>
</dbReference>
<organism evidence="8 9">
    <name type="scientific">Clostridium saccharobutylicum</name>
    <dbReference type="NCBI Taxonomy" id="169679"/>
    <lineage>
        <taxon>Bacteria</taxon>
        <taxon>Bacillati</taxon>
        <taxon>Bacillota</taxon>
        <taxon>Clostridia</taxon>
        <taxon>Eubacteriales</taxon>
        <taxon>Clostridiaceae</taxon>
        <taxon>Clostridium</taxon>
    </lineage>
</organism>
<evidence type="ECO:0000259" key="6">
    <source>
        <dbReference type="Pfam" id="PF01386"/>
    </source>
</evidence>
<keyword evidence="3 5" id="KW-0689">Ribosomal protein</keyword>
<comment type="function">
    <text evidence="5">This is one of the proteins that binds to the 5S RNA in the ribosome where it forms part of the central protuberance.</text>
</comment>
<evidence type="ECO:0000256" key="3">
    <source>
        <dbReference type="ARBA" id="ARBA00022980"/>
    </source>
</evidence>
<dbReference type="Gene3D" id="2.40.240.10">
    <property type="entry name" value="Ribosomal Protein L25, Chain P"/>
    <property type="match status" value="1"/>
</dbReference>
<dbReference type="RefSeq" id="WP_022744513.1">
    <property type="nucleotide sequence ID" value="NZ_CP016086.1"/>
</dbReference>
<dbReference type="HAMAP" id="MF_01334">
    <property type="entry name" value="Ribosomal_bL25_CTC"/>
    <property type="match status" value="1"/>
</dbReference>
<protein>
    <recommendedName>
        <fullName evidence="5">Large ribosomal subunit protein bL25</fullName>
    </recommendedName>
    <alternativeName>
        <fullName evidence="5">General stress protein CTC</fullName>
    </alternativeName>
</protein>
<comment type="subunit">
    <text evidence="5">Part of the 50S ribosomal subunit; part of the 5S rRNA/L5/L18/L25 subcomplex. Contacts the 5S rRNA. Binds to the 5S rRNA independently of L5 and L18.</text>
</comment>
<feature type="domain" description="Large ribosomal subunit protein bL25 beta" evidence="7">
    <location>
        <begin position="99"/>
        <end position="179"/>
    </location>
</feature>
<evidence type="ECO:0000256" key="4">
    <source>
        <dbReference type="ARBA" id="ARBA00023274"/>
    </source>
</evidence>
<dbReference type="InterPro" id="IPR020056">
    <property type="entry name" value="Rbsml_bL25/Gln-tRNA_synth_N"/>
</dbReference>
<comment type="similarity">
    <text evidence="5">Belongs to the bacterial ribosomal protein bL25 family. CTC subfamily.</text>
</comment>
<dbReference type="InterPro" id="IPR037121">
    <property type="entry name" value="Ribosomal_bL25_C"/>
</dbReference>
<dbReference type="PANTHER" id="PTHR33284:SF1">
    <property type="entry name" value="RIBOSOMAL PROTEIN L25_GLN-TRNA SYNTHETASE, ANTI-CODON-BINDING DOMAIN-CONTAINING PROTEIN"/>
    <property type="match status" value="1"/>
</dbReference>
<evidence type="ECO:0000256" key="5">
    <source>
        <dbReference type="HAMAP-Rule" id="MF_01334"/>
    </source>
</evidence>
<keyword evidence="1 5" id="KW-0699">rRNA-binding</keyword>
<dbReference type="GO" id="GO:0022625">
    <property type="term" value="C:cytosolic large ribosomal subunit"/>
    <property type="evidence" value="ECO:0007669"/>
    <property type="project" value="TreeGrafter"/>
</dbReference>
<dbReference type="NCBIfam" id="TIGR00731">
    <property type="entry name" value="bL25_bact_ctc"/>
    <property type="match status" value="1"/>
</dbReference>
<dbReference type="AlphaFoldDB" id="A0A1S8NGU2"/>
<dbReference type="STRING" id="169679.CSACC_12230"/>
<dbReference type="InterPro" id="IPR020057">
    <property type="entry name" value="Ribosomal_bL25_b-dom"/>
</dbReference>
<dbReference type="InterPro" id="IPR029751">
    <property type="entry name" value="Ribosomal_L25_dom"/>
</dbReference>
<dbReference type="InterPro" id="IPR001021">
    <property type="entry name" value="Ribosomal_bL25_long"/>
</dbReference>
<dbReference type="GO" id="GO:0006412">
    <property type="term" value="P:translation"/>
    <property type="evidence" value="ECO:0007669"/>
    <property type="project" value="UniProtKB-UniRule"/>
</dbReference>
<dbReference type="SUPFAM" id="SSF50715">
    <property type="entry name" value="Ribosomal protein L25-like"/>
    <property type="match status" value="1"/>
</dbReference>